<feature type="transmembrane region" description="Helical" evidence="1">
    <location>
        <begin position="12"/>
        <end position="36"/>
    </location>
</feature>
<protein>
    <recommendedName>
        <fullName evidence="4">Transmembrane protein</fullName>
    </recommendedName>
</protein>
<name>A0AA85AHX6_9TREM</name>
<evidence type="ECO:0000313" key="2">
    <source>
        <dbReference type="Proteomes" id="UP000050790"/>
    </source>
</evidence>
<reference evidence="3" key="1">
    <citation type="submission" date="2023-11" db="UniProtKB">
        <authorList>
            <consortium name="WormBaseParasite"/>
        </authorList>
    </citation>
    <scope>IDENTIFICATION</scope>
</reference>
<sequence length="170" mass="20024">MTISLNELVNWLHITPFELSIHIVGIIFSLSIAVLWDEKILDILCTNQKEIVYWWVFLPLWCADALVSYFNLVIFFRRIHYHKVVRQNLCHHGFRPDYLPPPPWSSVILDTTYKLVFDFCIFAFKLLLFRKLVYISQSNFTYGTVFSPVICVMTLVLLSICIKNCRNNSN</sequence>
<keyword evidence="1" id="KW-0472">Membrane</keyword>
<dbReference type="Proteomes" id="UP000050790">
    <property type="component" value="Unassembled WGS sequence"/>
</dbReference>
<evidence type="ECO:0000256" key="1">
    <source>
        <dbReference type="SAM" id="Phobius"/>
    </source>
</evidence>
<keyword evidence="1" id="KW-1133">Transmembrane helix</keyword>
<organism evidence="2 3">
    <name type="scientific">Schistosoma margrebowiei</name>
    <dbReference type="NCBI Taxonomy" id="48269"/>
    <lineage>
        <taxon>Eukaryota</taxon>
        <taxon>Metazoa</taxon>
        <taxon>Spiralia</taxon>
        <taxon>Lophotrochozoa</taxon>
        <taxon>Platyhelminthes</taxon>
        <taxon>Trematoda</taxon>
        <taxon>Digenea</taxon>
        <taxon>Strigeidida</taxon>
        <taxon>Schistosomatoidea</taxon>
        <taxon>Schistosomatidae</taxon>
        <taxon>Schistosoma</taxon>
    </lineage>
</organism>
<keyword evidence="1" id="KW-0812">Transmembrane</keyword>
<accession>A0AA85AHX6</accession>
<dbReference type="AlphaFoldDB" id="A0AA85AHX6"/>
<evidence type="ECO:0008006" key="4">
    <source>
        <dbReference type="Google" id="ProtNLM"/>
    </source>
</evidence>
<feature type="transmembrane region" description="Helical" evidence="1">
    <location>
        <begin position="51"/>
        <end position="76"/>
    </location>
</feature>
<proteinExistence type="predicted"/>
<dbReference type="WBParaSite" id="SMRG1_8220.1">
    <property type="protein sequence ID" value="SMRG1_8220.1"/>
    <property type="gene ID" value="SMRG1_8220"/>
</dbReference>
<feature type="transmembrane region" description="Helical" evidence="1">
    <location>
        <begin position="140"/>
        <end position="162"/>
    </location>
</feature>
<evidence type="ECO:0000313" key="3">
    <source>
        <dbReference type="WBParaSite" id="SMRG1_8220.1"/>
    </source>
</evidence>